<evidence type="ECO:0000313" key="9">
    <source>
        <dbReference type="EMBL" id="BBL03966.1"/>
    </source>
</evidence>
<evidence type="ECO:0000256" key="2">
    <source>
        <dbReference type="ARBA" id="ARBA00001936"/>
    </source>
</evidence>
<dbReference type="GO" id="GO:0046872">
    <property type="term" value="F:metal ion binding"/>
    <property type="evidence" value="ECO:0007669"/>
    <property type="project" value="UniProtKB-KW"/>
</dbReference>
<dbReference type="Gene3D" id="1.10.3210.10">
    <property type="entry name" value="Hypothetical protein af1432"/>
    <property type="match status" value="1"/>
</dbReference>
<evidence type="ECO:0000259" key="8">
    <source>
        <dbReference type="SMART" id="SM00471"/>
    </source>
</evidence>
<dbReference type="KEGG" id="acou:A5CBH24_12790"/>
<dbReference type="OrthoDB" id="9796032at2"/>
<dbReference type="EMBL" id="AP019735">
    <property type="protein sequence ID" value="BBL03966.1"/>
    <property type="molecule type" value="Genomic_DNA"/>
</dbReference>
<evidence type="ECO:0000256" key="5">
    <source>
        <dbReference type="ARBA" id="ARBA00012964"/>
    </source>
</evidence>
<protein>
    <recommendedName>
        <fullName evidence="5">5'-deoxynucleotidase</fullName>
        <ecNumber evidence="5">3.1.3.89</ecNumber>
    </recommendedName>
</protein>
<dbReference type="Pfam" id="PF13023">
    <property type="entry name" value="HD_3"/>
    <property type="match status" value="1"/>
</dbReference>
<feature type="domain" description="HD/PDEase" evidence="8">
    <location>
        <begin position="29"/>
        <end position="144"/>
    </location>
</feature>
<dbReference type="InterPro" id="IPR006674">
    <property type="entry name" value="HD_domain"/>
</dbReference>
<dbReference type="CDD" id="cd00077">
    <property type="entry name" value="HDc"/>
    <property type="match status" value="1"/>
</dbReference>
<dbReference type="AlphaFoldDB" id="A0A4Y1WUP6"/>
<dbReference type="GO" id="GO:0005737">
    <property type="term" value="C:cytoplasm"/>
    <property type="evidence" value="ECO:0007669"/>
    <property type="project" value="TreeGrafter"/>
</dbReference>
<evidence type="ECO:0000256" key="3">
    <source>
        <dbReference type="ARBA" id="ARBA00001941"/>
    </source>
</evidence>
<name>A0A4Y1WUP6_9BACT</name>
<dbReference type="GeneID" id="78342000"/>
<comment type="cofactor">
    <cofactor evidence="3">
        <name>Co(2+)</name>
        <dbReference type="ChEBI" id="CHEBI:48828"/>
    </cofactor>
</comment>
<sequence>MRPERLFEILAVAERLKCNTRHSWTSTGRRESVAEHSWRLALMALLVADEFPDVDCGRVVRMCLVHDLGEAFTGDIPAFEKRRQDETHEAALLARWVETLPEPLRAEWRSLYAEMEALATPEARLYKALDKLEAVIQHNEADIATWLPLEYDLNIAYGADEVAWNGYLRRLKEAANEISRQKIAAAKEQAPDDAGK</sequence>
<comment type="catalytic activity">
    <reaction evidence="1">
        <text>a 2'-deoxyribonucleoside 5'-phosphate + H2O = a 2'-deoxyribonucleoside + phosphate</text>
        <dbReference type="Rhea" id="RHEA:36167"/>
        <dbReference type="ChEBI" id="CHEBI:15377"/>
        <dbReference type="ChEBI" id="CHEBI:18274"/>
        <dbReference type="ChEBI" id="CHEBI:43474"/>
        <dbReference type="ChEBI" id="CHEBI:65317"/>
        <dbReference type="EC" id="3.1.3.89"/>
    </reaction>
</comment>
<dbReference type="InterPro" id="IPR003607">
    <property type="entry name" value="HD/PDEase_dom"/>
</dbReference>
<dbReference type="InterPro" id="IPR039356">
    <property type="entry name" value="YfbR/HDDC2"/>
</dbReference>
<proteinExistence type="predicted"/>
<dbReference type="RefSeq" id="WP_141412562.1">
    <property type="nucleotide sequence ID" value="NZ_AP019735.1"/>
</dbReference>
<keyword evidence="6" id="KW-0479">Metal-binding</keyword>
<accession>A0A4Y1WUP6</accession>
<dbReference type="GO" id="GO:0002953">
    <property type="term" value="F:5'-deoxynucleotidase activity"/>
    <property type="evidence" value="ECO:0007669"/>
    <property type="project" value="UniProtKB-EC"/>
</dbReference>
<evidence type="ECO:0000313" key="10">
    <source>
        <dbReference type="Proteomes" id="UP000318946"/>
    </source>
</evidence>
<reference evidence="10" key="1">
    <citation type="submission" date="2019-06" db="EMBL/GenBank/DDBJ databases">
        <title>Alistipes onderdonkii subsp. vulgaris subsp. nov., Alistipes dispar sp. nov. and Alistipes communis sp. nov., isolated from human faeces, and creation of Alistipes onderdonkii subsp. onderdonkii subsp. nov.</title>
        <authorList>
            <person name="Sakamoto M."/>
            <person name="Ikeyama N."/>
            <person name="Ogata Y."/>
            <person name="Suda W."/>
            <person name="Iino T."/>
            <person name="Hattori M."/>
            <person name="Ohkuma M."/>
        </authorList>
    </citation>
    <scope>NUCLEOTIDE SEQUENCE [LARGE SCALE GENOMIC DNA]</scope>
    <source>
        <strain evidence="10">5CBH24</strain>
    </source>
</reference>
<evidence type="ECO:0000256" key="4">
    <source>
        <dbReference type="ARBA" id="ARBA00011738"/>
    </source>
</evidence>
<dbReference type="PANTHER" id="PTHR11845">
    <property type="entry name" value="5'-DEOXYNUCLEOTIDASE HDDC2"/>
    <property type="match status" value="1"/>
</dbReference>
<keyword evidence="10" id="KW-1185">Reference proteome</keyword>
<keyword evidence="7 9" id="KW-0378">Hydrolase</keyword>
<dbReference type="Proteomes" id="UP000318946">
    <property type="component" value="Chromosome"/>
</dbReference>
<dbReference type="SUPFAM" id="SSF109604">
    <property type="entry name" value="HD-domain/PDEase-like"/>
    <property type="match status" value="1"/>
</dbReference>
<evidence type="ECO:0000256" key="7">
    <source>
        <dbReference type="ARBA" id="ARBA00022801"/>
    </source>
</evidence>
<evidence type="ECO:0000256" key="6">
    <source>
        <dbReference type="ARBA" id="ARBA00022723"/>
    </source>
</evidence>
<comment type="cofactor">
    <cofactor evidence="2">
        <name>Mn(2+)</name>
        <dbReference type="ChEBI" id="CHEBI:29035"/>
    </cofactor>
</comment>
<dbReference type="PANTHER" id="PTHR11845:SF13">
    <property type="entry name" value="5'-DEOXYNUCLEOTIDASE HDDC2"/>
    <property type="match status" value="1"/>
</dbReference>
<dbReference type="EC" id="3.1.3.89" evidence="5"/>
<comment type="subunit">
    <text evidence="4">Homodimer.</text>
</comment>
<evidence type="ECO:0000256" key="1">
    <source>
        <dbReference type="ARBA" id="ARBA00001638"/>
    </source>
</evidence>
<gene>
    <name evidence="9" type="ORF">A5CBH24_12790</name>
</gene>
<organism evidence="9 10">
    <name type="scientific">Alistipes communis</name>
    <dbReference type="NCBI Taxonomy" id="2585118"/>
    <lineage>
        <taxon>Bacteria</taxon>
        <taxon>Pseudomonadati</taxon>
        <taxon>Bacteroidota</taxon>
        <taxon>Bacteroidia</taxon>
        <taxon>Bacteroidales</taxon>
        <taxon>Rikenellaceae</taxon>
        <taxon>Alistipes</taxon>
    </lineage>
</organism>
<dbReference type="SMART" id="SM00471">
    <property type="entry name" value="HDc"/>
    <property type="match status" value="1"/>
</dbReference>